<keyword evidence="3" id="KW-1185">Reference proteome</keyword>
<name>A0A967AE94_9FLAO</name>
<dbReference type="Proteomes" id="UP000643701">
    <property type="component" value="Unassembled WGS sequence"/>
</dbReference>
<comment type="caution">
    <text evidence="2">The sequence shown here is derived from an EMBL/GenBank/DDBJ whole genome shotgun (WGS) entry which is preliminary data.</text>
</comment>
<keyword evidence="1" id="KW-1133">Transmembrane helix</keyword>
<sequence>MFSKIVNTSGFWKSVFYLALAFIVIYNLVDVGMGYSFDLSLYAEKRFQRSNLLRFFVANIGSGFVYGFIVTFFKFRSKIKQNK</sequence>
<evidence type="ECO:0000256" key="1">
    <source>
        <dbReference type="SAM" id="Phobius"/>
    </source>
</evidence>
<organism evidence="2 3">
    <name type="scientific">Psychroflexus maritimus</name>
    <dbReference type="NCBI Taxonomy" id="2714865"/>
    <lineage>
        <taxon>Bacteria</taxon>
        <taxon>Pseudomonadati</taxon>
        <taxon>Bacteroidota</taxon>
        <taxon>Flavobacteriia</taxon>
        <taxon>Flavobacteriales</taxon>
        <taxon>Flavobacteriaceae</taxon>
        <taxon>Psychroflexus</taxon>
    </lineage>
</organism>
<accession>A0A967AE94</accession>
<feature type="transmembrane region" description="Helical" evidence="1">
    <location>
        <begin position="55"/>
        <end position="73"/>
    </location>
</feature>
<dbReference type="EMBL" id="JAANAS010000094">
    <property type="protein sequence ID" value="NGZ90677.1"/>
    <property type="molecule type" value="Genomic_DNA"/>
</dbReference>
<keyword evidence="1" id="KW-0812">Transmembrane</keyword>
<dbReference type="RefSeq" id="WP_166400910.1">
    <property type="nucleotide sequence ID" value="NZ_JAANAS010000094.1"/>
</dbReference>
<evidence type="ECO:0000313" key="2">
    <source>
        <dbReference type="EMBL" id="NGZ90677.1"/>
    </source>
</evidence>
<protein>
    <submittedName>
        <fullName evidence="2">Uncharacterized protein</fullName>
    </submittedName>
</protein>
<evidence type="ECO:0000313" key="3">
    <source>
        <dbReference type="Proteomes" id="UP000643701"/>
    </source>
</evidence>
<proteinExistence type="predicted"/>
<gene>
    <name evidence="2" type="ORF">G7034_10485</name>
</gene>
<feature type="transmembrane region" description="Helical" evidence="1">
    <location>
        <begin position="15"/>
        <end position="35"/>
    </location>
</feature>
<keyword evidence="1" id="KW-0472">Membrane</keyword>
<reference evidence="2" key="1">
    <citation type="submission" date="2020-03" db="EMBL/GenBank/DDBJ databases">
        <title>Psychroflexus Maritimus sp. nov., isolate from marine sediment.</title>
        <authorList>
            <person name="Zhong Y.-L."/>
        </authorList>
    </citation>
    <scope>NUCLEOTIDE SEQUENCE</scope>
    <source>
        <strain evidence="2">C1</strain>
    </source>
</reference>
<dbReference type="AlphaFoldDB" id="A0A967AE94"/>